<feature type="non-terminal residue" evidence="1">
    <location>
        <position position="1"/>
    </location>
</feature>
<evidence type="ECO:0000313" key="2">
    <source>
        <dbReference type="Proteomes" id="UP000663848"/>
    </source>
</evidence>
<evidence type="ECO:0000313" key="1">
    <source>
        <dbReference type="EMBL" id="CAF5135210.1"/>
    </source>
</evidence>
<dbReference type="AlphaFoldDB" id="A0A822FUD1"/>
<proteinExistence type="predicted"/>
<reference evidence="1" key="1">
    <citation type="submission" date="2021-02" db="EMBL/GenBank/DDBJ databases">
        <authorList>
            <person name="Nowell W R."/>
        </authorList>
    </citation>
    <scope>NUCLEOTIDE SEQUENCE</scope>
</reference>
<gene>
    <name evidence="1" type="ORF">QYT958_LOCUS47197</name>
</gene>
<sequence length="80" mass="9166">LCLYSTWPYSMVPIGIYDSLGRDGVKFIITQSAVELIFADDLTRVKNLIEWKDETISLQTIVSFVEPTEDLVRLAEEKKL</sequence>
<dbReference type="Proteomes" id="UP000663848">
    <property type="component" value="Unassembled WGS sequence"/>
</dbReference>
<comment type="caution">
    <text evidence="1">The sequence shown here is derived from an EMBL/GenBank/DDBJ whole genome shotgun (WGS) entry which is preliminary data.</text>
</comment>
<accession>A0A822FUD1</accession>
<feature type="non-terminal residue" evidence="1">
    <location>
        <position position="80"/>
    </location>
</feature>
<name>A0A822FUD1_9BILA</name>
<dbReference type="EMBL" id="CAJOBR010087558">
    <property type="protein sequence ID" value="CAF5135210.1"/>
    <property type="molecule type" value="Genomic_DNA"/>
</dbReference>
<organism evidence="1 2">
    <name type="scientific">Rotaria socialis</name>
    <dbReference type="NCBI Taxonomy" id="392032"/>
    <lineage>
        <taxon>Eukaryota</taxon>
        <taxon>Metazoa</taxon>
        <taxon>Spiralia</taxon>
        <taxon>Gnathifera</taxon>
        <taxon>Rotifera</taxon>
        <taxon>Eurotatoria</taxon>
        <taxon>Bdelloidea</taxon>
        <taxon>Philodinida</taxon>
        <taxon>Philodinidae</taxon>
        <taxon>Rotaria</taxon>
    </lineage>
</organism>
<protein>
    <submittedName>
        <fullName evidence="1">Uncharacterized protein</fullName>
    </submittedName>
</protein>